<keyword evidence="1" id="KW-0808">Transferase</keyword>
<organism evidence="1 2">
    <name type="scientific">Sphingomonas lenta</name>
    <dbReference type="NCBI Taxonomy" id="1141887"/>
    <lineage>
        <taxon>Bacteria</taxon>
        <taxon>Pseudomonadati</taxon>
        <taxon>Pseudomonadota</taxon>
        <taxon>Alphaproteobacteria</taxon>
        <taxon>Sphingomonadales</taxon>
        <taxon>Sphingomonadaceae</taxon>
        <taxon>Sphingomonas</taxon>
    </lineage>
</organism>
<dbReference type="GO" id="GO:0017000">
    <property type="term" value="P:antibiotic biosynthetic process"/>
    <property type="evidence" value="ECO:0007669"/>
    <property type="project" value="UniProtKB-ARBA"/>
</dbReference>
<proteinExistence type="predicted"/>
<dbReference type="GO" id="GO:0008194">
    <property type="term" value="F:UDP-glycosyltransferase activity"/>
    <property type="evidence" value="ECO:0007669"/>
    <property type="project" value="InterPro"/>
</dbReference>
<evidence type="ECO:0000313" key="1">
    <source>
        <dbReference type="EMBL" id="PAX09769.1"/>
    </source>
</evidence>
<gene>
    <name evidence="1" type="ORF">CKY28_00855</name>
</gene>
<dbReference type="AlphaFoldDB" id="A0A2A2SKL8"/>
<dbReference type="Proteomes" id="UP000218151">
    <property type="component" value="Unassembled WGS sequence"/>
</dbReference>
<dbReference type="EMBL" id="NSLI01000001">
    <property type="protein sequence ID" value="PAX09769.1"/>
    <property type="molecule type" value="Genomic_DNA"/>
</dbReference>
<protein>
    <submittedName>
        <fullName evidence="1">Glycosyl transferase</fullName>
    </submittedName>
</protein>
<dbReference type="CDD" id="cd03784">
    <property type="entry name" value="GT1_Gtf-like"/>
    <property type="match status" value="1"/>
</dbReference>
<dbReference type="OrthoDB" id="139086at2"/>
<dbReference type="InterPro" id="IPR002213">
    <property type="entry name" value="UDP_glucos_trans"/>
</dbReference>
<reference evidence="2" key="1">
    <citation type="submission" date="2017-09" db="EMBL/GenBank/DDBJ databases">
        <authorList>
            <person name="Feng G."/>
            <person name="Zhu H."/>
        </authorList>
    </citation>
    <scope>NUCLEOTIDE SEQUENCE [LARGE SCALE GENOMIC DNA]</scope>
    <source>
        <strain evidence="2">1PNM-20</strain>
    </source>
</reference>
<dbReference type="SUPFAM" id="SSF53756">
    <property type="entry name" value="UDP-Glycosyltransferase/glycogen phosphorylase"/>
    <property type="match status" value="1"/>
</dbReference>
<keyword evidence="2" id="KW-1185">Reference proteome</keyword>
<dbReference type="Pfam" id="PF00201">
    <property type="entry name" value="UDPGT"/>
    <property type="match status" value="1"/>
</dbReference>
<evidence type="ECO:0000313" key="2">
    <source>
        <dbReference type="Proteomes" id="UP000218151"/>
    </source>
</evidence>
<comment type="caution">
    <text evidence="1">The sequence shown here is derived from an EMBL/GenBank/DDBJ whole genome shotgun (WGS) entry which is preliminary data.</text>
</comment>
<sequence length="417" mass="43517">MSGGGKHIAVVAPPVPGHFRPLSVLAEALGERGHRVTFVHMADARALVGGGAAFHAVGQAGYGPGALERYGRRLARASGPVGLPAMIRASAGITRMLLDELPGTLERIGAEAVVAEAAEPAGALVARKLGLPHVTSHTGLPLNREPLVPPPYLGWSYRDDARGLERNAWGYRVSDWLLRPIDGAVARAAEAWGLEPEPGFSPLLQVAQCVTGLDFPRRALPPSFRYCGPFRDPPEAADLPDEPLVFCSLGSLQGDRLSVFRAMARACADLKLRAVIGHGGLLSEADAARIGSGALVRAYWPQEAVLARSVAAVLHGGFNTVMDALAAGVPSVIAPIAFEQPATAARVAHAGAGRVVGTLLTRGEIRRELERVIADPSYARAAGELGEEIARSGGAALAADLIDEALTTERTPVHGSA</sequence>
<accession>A0A2A2SKL8</accession>
<name>A0A2A2SKL8_9SPHN</name>
<dbReference type="PANTHER" id="PTHR48050:SF13">
    <property type="entry name" value="STEROL 3-BETA-GLUCOSYLTRANSFERASE UGT80A2"/>
    <property type="match status" value="1"/>
</dbReference>
<dbReference type="InterPro" id="IPR050426">
    <property type="entry name" value="Glycosyltransferase_28"/>
</dbReference>
<dbReference type="Gene3D" id="3.40.50.2000">
    <property type="entry name" value="Glycogen Phosphorylase B"/>
    <property type="match status" value="2"/>
</dbReference>
<dbReference type="PANTHER" id="PTHR48050">
    <property type="entry name" value="STEROL 3-BETA-GLUCOSYLTRANSFERASE"/>
    <property type="match status" value="1"/>
</dbReference>